<feature type="compositionally biased region" description="Low complexity" evidence="1">
    <location>
        <begin position="614"/>
        <end position="627"/>
    </location>
</feature>
<keyword evidence="3" id="KW-1185">Reference proteome</keyword>
<dbReference type="Proteomes" id="UP000325849">
    <property type="component" value="Unassembled WGS sequence"/>
</dbReference>
<dbReference type="EMBL" id="VJZD01000115">
    <property type="protein sequence ID" value="MPY34497.1"/>
    <property type="molecule type" value="Genomic_DNA"/>
</dbReference>
<feature type="compositionally biased region" description="Gly residues" evidence="1">
    <location>
        <begin position="466"/>
        <end position="476"/>
    </location>
</feature>
<reference evidence="2 3" key="1">
    <citation type="submission" date="2019-07" db="EMBL/GenBank/DDBJ databases">
        <title>New species of Amycolatopsis and Streptomyces.</title>
        <authorList>
            <person name="Duangmal K."/>
            <person name="Teo W.F.A."/>
            <person name="Lipun K."/>
        </authorList>
    </citation>
    <scope>NUCLEOTIDE SEQUENCE [LARGE SCALE GENOMIC DNA]</scope>
    <source>
        <strain evidence="2 3">NBRC 109810</strain>
    </source>
</reference>
<evidence type="ECO:0000313" key="3">
    <source>
        <dbReference type="Proteomes" id="UP000325849"/>
    </source>
</evidence>
<evidence type="ECO:0000256" key="1">
    <source>
        <dbReference type="SAM" id="MobiDB-lite"/>
    </source>
</evidence>
<feature type="compositionally biased region" description="Low complexity" evidence="1">
    <location>
        <begin position="669"/>
        <end position="686"/>
    </location>
</feature>
<feature type="compositionally biased region" description="Basic and acidic residues" evidence="1">
    <location>
        <begin position="632"/>
        <end position="645"/>
    </location>
</feature>
<proteinExistence type="predicted"/>
<name>A0A5N8VGY2_9ACTN</name>
<sequence>MDQRSEEWLDQIVFRWEGNRDRNGTGITAVAYSCAGERAEELREELAPLLRVEGSERPSQVRQISRSGDVVVINRRSGPDAHGRASTESHALVGGRNVLKPRFCLTLSELPVPAAGLAGGRGLRQAAPDAFSETVVREWRRFSARVDTVARPLAVVTAQLLRTPERLMSVRIPDFSAAGANETPLLVWGLCGIFGDWLGQDYWTYATCDTSDTHGLRVVGVPAWRRSATEDARVERITLENAPRDEADAVARELVRLFVSDPDYADDLRELFKQVPLEAELPAPERLLELGRLLGTVRGTRPRPTAPTTAPGTAPRESAHGPGTDPAHGPGTDAAHGPRSEPAPGPGAEATHRSEAVPLRGTGAEPLHTPVAETVQGPVADTVRGPVAEAIHGPGPGPRPGSGRGAETGRGPVAEPVFDPGSGRGAETGYGPVAESVRGPESLPGSGSGPGTGRGSVVETVRGAGPRPGSGRGAETGHGPVAESVPGPRPGPGPETDYRPVAETVQDPGPHPGAGRGPETVHGPVTQPVHGPGPEVGPGLGPGPRSGPGPESVRGAGAKAVHGPVDAPVGRGTGPAAVRSSDPADPYAGGHHFTPPRTRRPDTETPGGPGPAHGSDGYPGPDDASGPGADGGSHRDLLYGHQHEQRPRRRPHSAPMTGRTRPTADQEPRSAAAPPRSRPVPSARPATDTPRPAHTQP</sequence>
<organism evidence="2 3">
    <name type="scientific">Streptomyces adustus</name>
    <dbReference type="NCBI Taxonomy" id="1609272"/>
    <lineage>
        <taxon>Bacteria</taxon>
        <taxon>Bacillati</taxon>
        <taxon>Actinomycetota</taxon>
        <taxon>Actinomycetes</taxon>
        <taxon>Kitasatosporales</taxon>
        <taxon>Streptomycetaceae</taxon>
        <taxon>Streptomyces</taxon>
    </lineage>
</organism>
<comment type="caution">
    <text evidence="2">The sequence shown here is derived from an EMBL/GenBank/DDBJ whole genome shotgun (WGS) entry which is preliminary data.</text>
</comment>
<dbReference type="AlphaFoldDB" id="A0A5N8VGY2"/>
<evidence type="ECO:0000313" key="2">
    <source>
        <dbReference type="EMBL" id="MPY34497.1"/>
    </source>
</evidence>
<protein>
    <submittedName>
        <fullName evidence="2">Uncharacterized protein</fullName>
    </submittedName>
</protein>
<feature type="non-terminal residue" evidence="2">
    <location>
        <position position="697"/>
    </location>
</feature>
<feature type="region of interest" description="Disordered" evidence="1">
    <location>
        <begin position="295"/>
        <end position="697"/>
    </location>
</feature>
<accession>A0A5N8VGY2</accession>
<feature type="compositionally biased region" description="Gly residues" evidence="1">
    <location>
        <begin position="534"/>
        <end position="546"/>
    </location>
</feature>
<dbReference type="PROSITE" id="PS51257">
    <property type="entry name" value="PROKAR_LIPOPROTEIN"/>
    <property type="match status" value="1"/>
</dbReference>
<gene>
    <name evidence="2" type="ORF">FNH09_25620</name>
</gene>
<feature type="compositionally biased region" description="Low complexity" evidence="1">
    <location>
        <begin position="295"/>
        <end position="316"/>
    </location>
</feature>